<organism evidence="6 7">
    <name type="scientific">Rhodococcus wratislaviensis NBRC 100605</name>
    <dbReference type="NCBI Taxonomy" id="1219028"/>
    <lineage>
        <taxon>Bacteria</taxon>
        <taxon>Bacillati</taxon>
        <taxon>Actinomycetota</taxon>
        <taxon>Actinomycetes</taxon>
        <taxon>Mycobacteriales</taxon>
        <taxon>Nocardiaceae</taxon>
        <taxon>Rhodococcus</taxon>
    </lineage>
</organism>
<dbReference type="InterPro" id="IPR001647">
    <property type="entry name" value="HTH_TetR"/>
</dbReference>
<dbReference type="InterPro" id="IPR036271">
    <property type="entry name" value="Tet_transcr_reg_TetR-rel_C_sf"/>
</dbReference>
<dbReference type="AlphaFoldDB" id="X0PZL2"/>
<evidence type="ECO:0000256" key="2">
    <source>
        <dbReference type="ARBA" id="ARBA00023125"/>
    </source>
</evidence>
<accession>X0PZL2</accession>
<evidence type="ECO:0000313" key="6">
    <source>
        <dbReference type="EMBL" id="GAF49008.1"/>
    </source>
</evidence>
<dbReference type="PANTHER" id="PTHR47506">
    <property type="entry name" value="TRANSCRIPTIONAL REGULATORY PROTEIN"/>
    <property type="match status" value="1"/>
</dbReference>
<dbReference type="InterPro" id="IPR011075">
    <property type="entry name" value="TetR_C"/>
</dbReference>
<dbReference type="SUPFAM" id="SSF46689">
    <property type="entry name" value="Homeodomain-like"/>
    <property type="match status" value="1"/>
</dbReference>
<dbReference type="Pfam" id="PF16925">
    <property type="entry name" value="TetR_C_13"/>
    <property type="match status" value="1"/>
</dbReference>
<reference evidence="6 7" key="1">
    <citation type="submission" date="2014-02" db="EMBL/GenBank/DDBJ databases">
        <title>Whole genome shotgun sequence of Rhodococcus wratislaviensis NBRC 100605.</title>
        <authorList>
            <person name="Hosoyama A."/>
            <person name="Tsuchikane K."/>
            <person name="Yoshida I."/>
            <person name="Ohji S."/>
            <person name="Ichikawa N."/>
            <person name="Yamazoe A."/>
            <person name="Fujita N."/>
        </authorList>
    </citation>
    <scope>NUCLEOTIDE SEQUENCE [LARGE SCALE GENOMIC DNA]</scope>
    <source>
        <strain evidence="6 7">NBRC 100605</strain>
    </source>
</reference>
<name>X0PZL2_RHOWR</name>
<dbReference type="GO" id="GO:0003677">
    <property type="term" value="F:DNA binding"/>
    <property type="evidence" value="ECO:0007669"/>
    <property type="project" value="UniProtKB-KW"/>
</dbReference>
<keyword evidence="3" id="KW-0804">Transcription</keyword>
<protein>
    <submittedName>
        <fullName evidence="6">Putative TetR family transcriptional regulator</fullName>
    </submittedName>
</protein>
<keyword evidence="2" id="KW-0238">DNA-binding</keyword>
<keyword evidence="1" id="KW-0805">Transcription regulation</keyword>
<evidence type="ECO:0000256" key="3">
    <source>
        <dbReference type="ARBA" id="ARBA00023163"/>
    </source>
</evidence>
<feature type="domain" description="Tetracyclin repressor-like C-terminal" evidence="5">
    <location>
        <begin position="107"/>
        <end position="196"/>
    </location>
</feature>
<dbReference type="PANTHER" id="PTHR47506:SF3">
    <property type="entry name" value="HTH-TYPE TRANSCRIPTIONAL REGULATOR LMRA"/>
    <property type="match status" value="1"/>
</dbReference>
<dbReference type="InterPro" id="IPR009057">
    <property type="entry name" value="Homeodomain-like_sf"/>
</dbReference>
<dbReference type="Pfam" id="PF00440">
    <property type="entry name" value="TetR_N"/>
    <property type="match status" value="1"/>
</dbReference>
<dbReference type="SUPFAM" id="SSF48498">
    <property type="entry name" value="Tetracyclin repressor-like, C-terminal domain"/>
    <property type="match status" value="1"/>
</dbReference>
<comment type="caution">
    <text evidence="6">The sequence shown here is derived from an EMBL/GenBank/DDBJ whole genome shotgun (WGS) entry which is preliminary data.</text>
</comment>
<gene>
    <name evidence="6" type="ORF">RW1_065_00130</name>
</gene>
<proteinExistence type="predicted"/>
<keyword evidence="7" id="KW-1185">Reference proteome</keyword>
<evidence type="ECO:0000256" key="1">
    <source>
        <dbReference type="ARBA" id="ARBA00023015"/>
    </source>
</evidence>
<evidence type="ECO:0000259" key="5">
    <source>
        <dbReference type="Pfam" id="PF16925"/>
    </source>
</evidence>
<dbReference type="Gene3D" id="1.10.357.10">
    <property type="entry name" value="Tetracycline Repressor, domain 2"/>
    <property type="match status" value="1"/>
</dbReference>
<dbReference type="EMBL" id="BAWF01000065">
    <property type="protein sequence ID" value="GAF49008.1"/>
    <property type="molecule type" value="Genomic_DNA"/>
</dbReference>
<feature type="domain" description="HTH tetR-type" evidence="4">
    <location>
        <begin position="39"/>
        <end position="72"/>
    </location>
</feature>
<evidence type="ECO:0000259" key="4">
    <source>
        <dbReference type="Pfam" id="PF00440"/>
    </source>
</evidence>
<evidence type="ECO:0000313" key="7">
    <source>
        <dbReference type="Proteomes" id="UP000019491"/>
    </source>
</evidence>
<sequence>MAGPELRYPRDMPITAKGLATRARIVEGAATHLRGGEPGQVTLDDIRAITGTSKGQLFHYFPGGKDELLLAVAVYEAGRVLDDQQPHLGALTSWAAWLRWRDALVTRYRAQGAHCPLGSLLAQAGGTPGAYEVVRTLLAQWRTHVAAGIEAMQAAGEIRAGVDAPRTASAFIAGIQGGVQVLRSTGSVEDLEAVLDTLIDYLRGPGSTGAAC</sequence>
<dbReference type="Proteomes" id="UP000019491">
    <property type="component" value="Unassembled WGS sequence"/>
</dbReference>